<dbReference type="CDD" id="cd01949">
    <property type="entry name" value="GGDEF"/>
    <property type="match status" value="1"/>
</dbReference>
<dbReference type="SUPFAM" id="SSF55781">
    <property type="entry name" value="GAF domain-like"/>
    <property type="match status" value="1"/>
</dbReference>
<comment type="caution">
    <text evidence="3">The sequence shown here is derived from an EMBL/GenBank/DDBJ whole genome shotgun (WGS) entry which is preliminary data.</text>
</comment>
<dbReference type="InterPro" id="IPR029787">
    <property type="entry name" value="Nucleotide_cyclase"/>
</dbReference>
<dbReference type="PANTHER" id="PTHR45138:SF9">
    <property type="entry name" value="DIGUANYLATE CYCLASE DGCM-RELATED"/>
    <property type="match status" value="1"/>
</dbReference>
<dbReference type="NCBIfam" id="TIGR00254">
    <property type="entry name" value="GGDEF"/>
    <property type="match status" value="1"/>
</dbReference>
<dbReference type="InterPro" id="IPR000160">
    <property type="entry name" value="GGDEF_dom"/>
</dbReference>
<organism evidence="3 4">
    <name type="scientific">Deinococcus indicus</name>
    <dbReference type="NCBI Taxonomy" id="223556"/>
    <lineage>
        <taxon>Bacteria</taxon>
        <taxon>Thermotogati</taxon>
        <taxon>Deinococcota</taxon>
        <taxon>Deinococci</taxon>
        <taxon>Deinococcales</taxon>
        <taxon>Deinococcaceae</taxon>
        <taxon>Deinococcus</taxon>
    </lineage>
</organism>
<evidence type="ECO:0000259" key="2">
    <source>
        <dbReference type="PROSITE" id="PS50887"/>
    </source>
</evidence>
<evidence type="ECO:0000256" key="1">
    <source>
        <dbReference type="SAM" id="MobiDB-lite"/>
    </source>
</evidence>
<dbReference type="Pfam" id="PF00990">
    <property type="entry name" value="GGDEF"/>
    <property type="match status" value="1"/>
</dbReference>
<dbReference type="InterPro" id="IPR029016">
    <property type="entry name" value="GAF-like_dom_sf"/>
</dbReference>
<accession>A0A246BEH6</accession>
<gene>
    <name evidence="3" type="ORF">CBQ26_19265</name>
</gene>
<dbReference type="PROSITE" id="PS50887">
    <property type="entry name" value="GGDEF"/>
    <property type="match status" value="1"/>
</dbReference>
<evidence type="ECO:0000313" key="3">
    <source>
        <dbReference type="EMBL" id="OWL93615.1"/>
    </source>
</evidence>
<keyword evidence="4" id="KW-1185">Reference proteome</keyword>
<dbReference type="GO" id="GO:0005886">
    <property type="term" value="C:plasma membrane"/>
    <property type="evidence" value="ECO:0007669"/>
    <property type="project" value="TreeGrafter"/>
</dbReference>
<dbReference type="InterPro" id="IPR043128">
    <property type="entry name" value="Rev_trsase/Diguanyl_cyclase"/>
</dbReference>
<dbReference type="AlphaFoldDB" id="A0A246BEH6"/>
<dbReference type="GO" id="GO:0043709">
    <property type="term" value="P:cell adhesion involved in single-species biofilm formation"/>
    <property type="evidence" value="ECO:0007669"/>
    <property type="project" value="TreeGrafter"/>
</dbReference>
<dbReference type="SUPFAM" id="SSF55073">
    <property type="entry name" value="Nucleotide cyclase"/>
    <property type="match status" value="1"/>
</dbReference>
<dbReference type="PANTHER" id="PTHR45138">
    <property type="entry name" value="REGULATORY COMPONENTS OF SENSORY TRANSDUCTION SYSTEM"/>
    <property type="match status" value="1"/>
</dbReference>
<dbReference type="EMBL" id="NHMK01000033">
    <property type="protein sequence ID" value="OWL93615.1"/>
    <property type="molecule type" value="Genomic_DNA"/>
</dbReference>
<reference evidence="3 4" key="1">
    <citation type="submission" date="2017-05" db="EMBL/GenBank/DDBJ databases">
        <title>De novo genome assembly of Deniococcus indicus strain DR1.</title>
        <authorList>
            <person name="Chauhan D."/>
            <person name="Yennamalli R.M."/>
            <person name="Priyadarshini R."/>
        </authorList>
    </citation>
    <scope>NUCLEOTIDE SEQUENCE [LARGE SCALE GENOMIC DNA]</scope>
    <source>
        <strain evidence="3 4">DR1</strain>
    </source>
</reference>
<proteinExistence type="predicted"/>
<protein>
    <recommendedName>
        <fullName evidence="2">GGDEF domain-containing protein</fullName>
    </recommendedName>
</protein>
<dbReference type="Pfam" id="PF13185">
    <property type="entry name" value="GAF_2"/>
    <property type="match status" value="1"/>
</dbReference>
<sequence length="401" mass="44285">MGASAGSESHFMHAGYAAAAAVNVPMNGIPWPGRRGSGRGRRCRNPPGVGVRLSTAPHETMTGTLNFHASDAQRQIARYRSLVQVTAALARLVRTDDLLRAMHEQVRLMFDTPITLLARCAPGGGWHCLTLEGDNVSEQRIPPRPDGLLERVLRGTIRLENDLPTYLERERLGVARLHFRSDLPHTLSWMGVPLHAGEVTGVLSVQSYVLNAFTPEDLEFLELLAVHLSIALENAALHERVDQEAHTDPLTGLWNRRRFTQRGEAALNAAQSGGERFTLAIMDLQDFKAINDRFGHAVGDEVLTGVGTLLRRLAGHGAHVFRLGGDEFAVLLPGDRDGARLTLLEWLEDVRAHPWTTAAPPHLNIGLAQAHPSYSMSDWIREADSQMYEAKRRRLHLIETG</sequence>
<dbReference type="SMART" id="SM00065">
    <property type="entry name" value="GAF"/>
    <property type="match status" value="1"/>
</dbReference>
<dbReference type="GO" id="GO:1902201">
    <property type="term" value="P:negative regulation of bacterial-type flagellum-dependent cell motility"/>
    <property type="evidence" value="ECO:0007669"/>
    <property type="project" value="TreeGrafter"/>
</dbReference>
<dbReference type="Gene3D" id="3.30.450.40">
    <property type="match status" value="1"/>
</dbReference>
<feature type="domain" description="GGDEF" evidence="2">
    <location>
        <begin position="275"/>
        <end position="401"/>
    </location>
</feature>
<evidence type="ECO:0000313" key="4">
    <source>
        <dbReference type="Proteomes" id="UP000197208"/>
    </source>
</evidence>
<dbReference type="Proteomes" id="UP000197208">
    <property type="component" value="Unassembled WGS sequence"/>
</dbReference>
<feature type="region of interest" description="Disordered" evidence="1">
    <location>
        <begin position="32"/>
        <end position="57"/>
    </location>
</feature>
<name>A0A246BEH6_9DEIO</name>
<dbReference type="GO" id="GO:0052621">
    <property type="term" value="F:diguanylate cyclase activity"/>
    <property type="evidence" value="ECO:0007669"/>
    <property type="project" value="TreeGrafter"/>
</dbReference>
<dbReference type="Gene3D" id="3.30.70.270">
    <property type="match status" value="1"/>
</dbReference>
<dbReference type="InterPro" id="IPR050469">
    <property type="entry name" value="Diguanylate_Cyclase"/>
</dbReference>
<dbReference type="SMART" id="SM00267">
    <property type="entry name" value="GGDEF"/>
    <property type="match status" value="1"/>
</dbReference>
<dbReference type="InterPro" id="IPR003018">
    <property type="entry name" value="GAF"/>
</dbReference>